<protein>
    <recommendedName>
        <fullName evidence="5">Acid phosphatase</fullName>
    </recommendedName>
</protein>
<dbReference type="PANTHER" id="PTHR31956">
    <property type="entry name" value="NON-SPECIFIC PHOSPHOLIPASE C4-RELATED"/>
    <property type="match status" value="1"/>
</dbReference>
<feature type="chain" id="PRO_5045352986" description="Acid phosphatase" evidence="2">
    <location>
        <begin position="28"/>
        <end position="202"/>
    </location>
</feature>
<dbReference type="Proteomes" id="UP001501523">
    <property type="component" value="Unassembled WGS sequence"/>
</dbReference>
<comment type="caution">
    <text evidence="3">The sequence shown here is derived from an EMBL/GenBank/DDBJ whole genome shotgun (WGS) entry which is preliminary data.</text>
</comment>
<proteinExistence type="predicted"/>
<reference evidence="4" key="1">
    <citation type="journal article" date="2019" name="Int. J. Syst. Evol. Microbiol.">
        <title>The Global Catalogue of Microorganisms (GCM) 10K type strain sequencing project: providing services to taxonomists for standard genome sequencing and annotation.</title>
        <authorList>
            <consortium name="The Broad Institute Genomics Platform"/>
            <consortium name="The Broad Institute Genome Sequencing Center for Infectious Disease"/>
            <person name="Wu L."/>
            <person name="Ma J."/>
        </authorList>
    </citation>
    <scope>NUCLEOTIDE SEQUENCE [LARGE SCALE GENOMIC DNA]</scope>
    <source>
        <strain evidence="4">JCM 15421</strain>
    </source>
</reference>
<evidence type="ECO:0000313" key="4">
    <source>
        <dbReference type="Proteomes" id="UP001501523"/>
    </source>
</evidence>
<evidence type="ECO:0008006" key="5">
    <source>
        <dbReference type="Google" id="ProtNLM"/>
    </source>
</evidence>
<evidence type="ECO:0000256" key="1">
    <source>
        <dbReference type="ARBA" id="ARBA00022801"/>
    </source>
</evidence>
<keyword evidence="1" id="KW-0378">Hydrolase</keyword>
<dbReference type="PANTHER" id="PTHR31956:SF1">
    <property type="entry name" value="NON-SPECIFIC PHOSPHOLIPASE C1"/>
    <property type="match status" value="1"/>
</dbReference>
<gene>
    <name evidence="3" type="ORF">GCM10009105_32270</name>
</gene>
<dbReference type="Pfam" id="PF04185">
    <property type="entry name" value="Phosphoesterase"/>
    <property type="match status" value="1"/>
</dbReference>
<accession>A0ABP3U3N8</accession>
<dbReference type="InterPro" id="IPR007312">
    <property type="entry name" value="Phosphoesterase"/>
</dbReference>
<sequence length="202" mass="21378">MMKVHIRRSVASGAALAWALGLGLANGASLQTSIEAVPADLASSTAAASIPRYDHVVVVIEENTSESSVIGNTTEAPYINSLATTGANFTQSFAITHPSQPNYLALFSGDTQGVVDDSCPWTFSTDNLGQLIAANLTFAGYSETMPSDGFTGCSYGSHGNARKHNPWVNFSNLAASTNRALTSFPTDFTRSLRRSPNIVQRT</sequence>
<evidence type="ECO:0000313" key="3">
    <source>
        <dbReference type="EMBL" id="GAA0721704.1"/>
    </source>
</evidence>
<keyword evidence="4" id="KW-1185">Reference proteome</keyword>
<name>A0ABP3U3N8_9GAMM</name>
<dbReference type="EMBL" id="BAAAEU010000024">
    <property type="protein sequence ID" value="GAA0721704.1"/>
    <property type="molecule type" value="Genomic_DNA"/>
</dbReference>
<keyword evidence="2" id="KW-0732">Signal</keyword>
<evidence type="ECO:0000256" key="2">
    <source>
        <dbReference type="SAM" id="SignalP"/>
    </source>
</evidence>
<feature type="signal peptide" evidence="2">
    <location>
        <begin position="1"/>
        <end position="27"/>
    </location>
</feature>
<organism evidence="3 4">
    <name type="scientific">Dokdonella soli</name>
    <dbReference type="NCBI Taxonomy" id="529810"/>
    <lineage>
        <taxon>Bacteria</taxon>
        <taxon>Pseudomonadati</taxon>
        <taxon>Pseudomonadota</taxon>
        <taxon>Gammaproteobacteria</taxon>
        <taxon>Lysobacterales</taxon>
        <taxon>Rhodanobacteraceae</taxon>
        <taxon>Dokdonella</taxon>
    </lineage>
</organism>